<dbReference type="PANTHER" id="PTHR38457:SF1">
    <property type="entry name" value="REGULATOR ABRB-RELATED"/>
    <property type="match status" value="1"/>
</dbReference>
<dbReference type="GO" id="GO:0010468">
    <property type="term" value="P:regulation of gene expression"/>
    <property type="evidence" value="ECO:0007669"/>
    <property type="project" value="InterPro"/>
</dbReference>
<feature type="transmembrane region" description="Helical" evidence="1">
    <location>
        <begin position="295"/>
        <end position="316"/>
    </location>
</feature>
<reference evidence="2 3" key="1">
    <citation type="submission" date="2016-10" db="EMBL/GenBank/DDBJ databases">
        <authorList>
            <person name="de Groot N.N."/>
        </authorList>
    </citation>
    <scope>NUCLEOTIDE SEQUENCE [LARGE SCALE GENOMIC DNA]</scope>
    <source>
        <strain evidence="2 3">DSM 373</strain>
    </source>
</reference>
<feature type="transmembrane region" description="Helical" evidence="1">
    <location>
        <begin position="359"/>
        <end position="376"/>
    </location>
</feature>
<evidence type="ECO:0008006" key="4">
    <source>
        <dbReference type="Google" id="ProtNLM"/>
    </source>
</evidence>
<keyword evidence="1" id="KW-1133">Transmembrane helix</keyword>
<evidence type="ECO:0000313" key="3">
    <source>
        <dbReference type="Proteomes" id="UP000199250"/>
    </source>
</evidence>
<dbReference type="GO" id="GO:0016020">
    <property type="term" value="C:membrane"/>
    <property type="evidence" value="ECO:0007669"/>
    <property type="project" value="InterPro"/>
</dbReference>
<feature type="transmembrane region" description="Helical" evidence="1">
    <location>
        <begin position="121"/>
        <end position="142"/>
    </location>
</feature>
<dbReference type="OrthoDB" id="8527964at2"/>
<feature type="transmembrane region" description="Helical" evidence="1">
    <location>
        <begin position="68"/>
        <end position="85"/>
    </location>
</feature>
<evidence type="ECO:0000256" key="1">
    <source>
        <dbReference type="SAM" id="Phobius"/>
    </source>
</evidence>
<dbReference type="Pfam" id="PF05145">
    <property type="entry name" value="AbrB"/>
    <property type="match status" value="1"/>
</dbReference>
<feature type="transmembrane region" description="Helical" evidence="1">
    <location>
        <begin position="97"/>
        <end position="115"/>
    </location>
</feature>
<proteinExistence type="predicted"/>
<sequence length="385" mass="41113">MLQGGSGFAPACPGAPSRCDPLLSQGSDVTTPFSPALAGRLACCKPWIFTPLAGALGGGLAQLLGWPLPWMIGALLGVAALRCLGRPTVAMPHGVKLGQWIVATGIGLHFNQAVLEQILAHFALVLAGSLLTLLTGIVGILLHRRHTENFATAYFASMPGGANEMVSLGRSHGAELQHVAASHSLRMMLVLLGIPTLYTWLFADGQAATVARHGPDALWLTLIFGLGGMLAWLFQRWRLPNAWQLGALLVTCVFSIVFDLRLGLPEGAGEVGQWLLGSSLGSHFDRSFFRRAPAFMLRTLLATLGSVLLAVPIAWLMSWASGLDMRALVLGMVPGGIAEMSLTAEALGLLVPLVTAMQVLRLVLVLFLAAPVFRFWRERLQPGRR</sequence>
<feature type="transmembrane region" description="Helical" evidence="1">
    <location>
        <begin position="328"/>
        <end position="353"/>
    </location>
</feature>
<dbReference type="PANTHER" id="PTHR38457">
    <property type="entry name" value="REGULATOR ABRB-RELATED"/>
    <property type="match status" value="1"/>
</dbReference>
<feature type="transmembrane region" description="Helical" evidence="1">
    <location>
        <begin position="246"/>
        <end position="264"/>
    </location>
</feature>
<name>A0A1H6YK92_9GAMM</name>
<feature type="transmembrane region" description="Helical" evidence="1">
    <location>
        <begin position="217"/>
        <end position="234"/>
    </location>
</feature>
<gene>
    <name evidence="2" type="ORF">SAMN04244572_03825</name>
</gene>
<dbReference type="InterPro" id="IPR007820">
    <property type="entry name" value="AbrB_fam"/>
</dbReference>
<dbReference type="InterPro" id="IPR017516">
    <property type="entry name" value="AbrB_dup"/>
</dbReference>
<keyword evidence="1" id="KW-0812">Transmembrane</keyword>
<protein>
    <recommendedName>
        <fullName evidence="4">Ammonia monooxygenase</fullName>
    </recommendedName>
</protein>
<dbReference type="Proteomes" id="UP000199250">
    <property type="component" value="Unassembled WGS sequence"/>
</dbReference>
<accession>A0A1H6YK92</accession>
<dbReference type="AlphaFoldDB" id="A0A1H6YK92"/>
<evidence type="ECO:0000313" key="2">
    <source>
        <dbReference type="EMBL" id="SEJ40264.1"/>
    </source>
</evidence>
<keyword evidence="1" id="KW-0472">Membrane</keyword>
<organism evidence="2 3">
    <name type="scientific">Azotobacter beijerinckii</name>
    <dbReference type="NCBI Taxonomy" id="170623"/>
    <lineage>
        <taxon>Bacteria</taxon>
        <taxon>Pseudomonadati</taxon>
        <taxon>Pseudomonadota</taxon>
        <taxon>Gammaproteobacteria</taxon>
        <taxon>Pseudomonadales</taxon>
        <taxon>Pseudomonadaceae</taxon>
        <taxon>Azotobacter</taxon>
    </lineage>
</organism>
<dbReference type="EMBL" id="FNYQ01000092">
    <property type="protein sequence ID" value="SEJ40264.1"/>
    <property type="molecule type" value="Genomic_DNA"/>
</dbReference>
<dbReference type="PIRSF" id="PIRSF038991">
    <property type="entry name" value="Protein_AbrB"/>
    <property type="match status" value="1"/>
</dbReference>
<dbReference type="NCBIfam" id="TIGR03082">
    <property type="entry name" value="Gneg_AbrB_dup"/>
    <property type="match status" value="2"/>
</dbReference>
<feature type="transmembrane region" description="Helical" evidence="1">
    <location>
        <begin position="185"/>
        <end position="202"/>
    </location>
</feature>